<sequence length="203" mass="23233">MKSLLYLALLFCMCSCFQKKEPLVGDTPFQIALNSTFKDASKSPLKKKDRKVFKGLDFFEVDSAYIVQATLKHTPDSTFFEMPTTTDRMSKERVFGIVKFKIKGEDFELQIYESEDLLAEEGYEDYLFLPFLDLTNGDSTYGGGRYIEVPVNNKKTDSIITIDFNTAFNPYCAYNEKYSCPIVPRTNFLNTEIKAGVKAFTKH</sequence>
<gene>
    <name evidence="1" type="ORF">FNB79_07960</name>
</gene>
<dbReference type="InterPro" id="IPR012467">
    <property type="entry name" value="DUF1684"/>
</dbReference>
<evidence type="ECO:0000313" key="2">
    <source>
        <dbReference type="Proteomes" id="UP000319209"/>
    </source>
</evidence>
<reference evidence="1 2" key="1">
    <citation type="submission" date="2019-07" db="EMBL/GenBank/DDBJ databases">
        <title>Genome sequencing for Formosa sp. PS13.</title>
        <authorList>
            <person name="Park S.-J."/>
        </authorList>
    </citation>
    <scope>NUCLEOTIDE SEQUENCE [LARGE SCALE GENOMIC DNA]</scope>
    <source>
        <strain evidence="1 2">PS13</strain>
    </source>
</reference>
<dbReference type="RefSeq" id="WP_143380810.1">
    <property type="nucleotide sequence ID" value="NZ_CP041637.1"/>
</dbReference>
<dbReference type="OrthoDB" id="5493262at2"/>
<name>A0A516GQX3_9FLAO</name>
<keyword evidence="2" id="KW-1185">Reference proteome</keyword>
<organism evidence="1 2">
    <name type="scientific">Formosa sediminum</name>
    <dbReference type="NCBI Taxonomy" id="2594004"/>
    <lineage>
        <taxon>Bacteria</taxon>
        <taxon>Pseudomonadati</taxon>
        <taxon>Bacteroidota</taxon>
        <taxon>Flavobacteriia</taxon>
        <taxon>Flavobacteriales</taxon>
        <taxon>Flavobacteriaceae</taxon>
        <taxon>Formosa</taxon>
    </lineage>
</organism>
<accession>A0A516GQX3</accession>
<dbReference type="KEGG" id="fop:FNB79_07960"/>
<protein>
    <submittedName>
        <fullName evidence="1">DUF1684 domain-containing protein</fullName>
    </submittedName>
</protein>
<dbReference type="PANTHER" id="PTHR41913">
    <property type="entry name" value="DUF1684 DOMAIN-CONTAINING PROTEIN"/>
    <property type="match status" value="1"/>
</dbReference>
<proteinExistence type="predicted"/>
<dbReference type="EMBL" id="CP041637">
    <property type="protein sequence ID" value="QDO93921.1"/>
    <property type="molecule type" value="Genomic_DNA"/>
</dbReference>
<evidence type="ECO:0000313" key="1">
    <source>
        <dbReference type="EMBL" id="QDO93921.1"/>
    </source>
</evidence>
<dbReference type="Pfam" id="PF07920">
    <property type="entry name" value="DUF1684"/>
    <property type="match status" value="1"/>
</dbReference>
<dbReference type="AlphaFoldDB" id="A0A516GQX3"/>
<dbReference type="PANTHER" id="PTHR41913:SF1">
    <property type="entry name" value="DUF1684 DOMAIN-CONTAINING PROTEIN"/>
    <property type="match status" value="1"/>
</dbReference>
<dbReference type="Proteomes" id="UP000319209">
    <property type="component" value="Chromosome"/>
</dbReference>